<feature type="compositionally biased region" description="Low complexity" evidence="1">
    <location>
        <begin position="1"/>
        <end position="24"/>
    </location>
</feature>
<proteinExistence type="predicted"/>
<dbReference type="AlphaFoldDB" id="A0A7M2YD30"/>
<dbReference type="KEGG" id="kfa:Q73A0000_11085"/>
<evidence type="ECO:0000256" key="1">
    <source>
        <dbReference type="SAM" id="MobiDB-lite"/>
    </source>
</evidence>
<evidence type="ECO:0000313" key="2">
    <source>
        <dbReference type="EMBL" id="QOW11980.1"/>
    </source>
</evidence>
<evidence type="ECO:0000313" key="3">
    <source>
        <dbReference type="Proteomes" id="UP000594195"/>
    </source>
</evidence>
<protein>
    <submittedName>
        <fullName evidence="2">2-dehydro-3-deoxyphosphooctonate aldolase</fullName>
    </submittedName>
</protein>
<dbReference type="EMBL" id="CP040442">
    <property type="protein sequence ID" value="QOW11980.1"/>
    <property type="molecule type" value="Genomic_DNA"/>
</dbReference>
<sequence>MLLASCSSSANLSDSSTNQSTDSTYGFTEKKPIKVGGGEGGPLSERKYLNSLIGPNGESVTFNRIGSCCFFKSSSSPMGGGLLDKFAVTYEGKKDTVVLYLNMYEKGKLLAPVGFKMK</sequence>
<feature type="region of interest" description="Disordered" evidence="1">
    <location>
        <begin position="1"/>
        <end position="39"/>
    </location>
</feature>
<reference evidence="2 3" key="1">
    <citation type="submission" date="2019-05" db="EMBL/GenBank/DDBJ databases">
        <title>Chryseobacterium sp. isolated from King George Island, maritime Antarctica.</title>
        <authorList>
            <person name="Peng X."/>
        </authorList>
    </citation>
    <scope>NUCLEOTIDE SEQUENCE [LARGE SCALE GENOMIC DNA]</scope>
    <source>
        <strain evidence="2 3">7-3A</strain>
    </source>
</reference>
<name>A0A7M2YD30_9FLAO</name>
<organism evidence="2 3">
    <name type="scientific">Kaistella flava</name>
    <name type="common">ex Peng et al. 2021</name>
    <dbReference type="NCBI Taxonomy" id="2038776"/>
    <lineage>
        <taxon>Bacteria</taxon>
        <taxon>Pseudomonadati</taxon>
        <taxon>Bacteroidota</taxon>
        <taxon>Flavobacteriia</taxon>
        <taxon>Flavobacteriales</taxon>
        <taxon>Weeksellaceae</taxon>
        <taxon>Chryseobacterium group</taxon>
        <taxon>Kaistella</taxon>
    </lineage>
</organism>
<dbReference type="Proteomes" id="UP000594195">
    <property type="component" value="Chromosome"/>
</dbReference>
<keyword evidence="3" id="KW-1185">Reference proteome</keyword>
<gene>
    <name evidence="2" type="ORF">Q73A0000_11085</name>
</gene>
<accession>A0A7M2YD30</accession>